<evidence type="ECO:0000313" key="1">
    <source>
        <dbReference type="EMBL" id="GBM42948.1"/>
    </source>
</evidence>
<organism evidence="1 2">
    <name type="scientific">Araneus ventricosus</name>
    <name type="common">Orbweaver spider</name>
    <name type="synonym">Epeira ventricosa</name>
    <dbReference type="NCBI Taxonomy" id="182803"/>
    <lineage>
        <taxon>Eukaryota</taxon>
        <taxon>Metazoa</taxon>
        <taxon>Ecdysozoa</taxon>
        <taxon>Arthropoda</taxon>
        <taxon>Chelicerata</taxon>
        <taxon>Arachnida</taxon>
        <taxon>Araneae</taxon>
        <taxon>Araneomorphae</taxon>
        <taxon>Entelegynae</taxon>
        <taxon>Araneoidea</taxon>
        <taxon>Araneidae</taxon>
        <taxon>Araneus</taxon>
    </lineage>
</organism>
<dbReference type="Proteomes" id="UP000499080">
    <property type="component" value="Unassembled WGS sequence"/>
</dbReference>
<name>A0A4Y2FR17_ARAVE</name>
<comment type="caution">
    <text evidence="1">The sequence shown here is derived from an EMBL/GenBank/DDBJ whole genome shotgun (WGS) entry which is preliminary data.</text>
</comment>
<evidence type="ECO:0000313" key="2">
    <source>
        <dbReference type="Proteomes" id="UP000499080"/>
    </source>
</evidence>
<evidence type="ECO:0008006" key="3">
    <source>
        <dbReference type="Google" id="ProtNLM"/>
    </source>
</evidence>
<protein>
    <recommendedName>
        <fullName evidence="3">Mos1 transposase HTH domain-containing protein</fullName>
    </recommendedName>
</protein>
<proteinExistence type="predicted"/>
<gene>
    <name evidence="1" type="ORF">AVEN_140826_1</name>
</gene>
<reference evidence="1 2" key="1">
    <citation type="journal article" date="2019" name="Sci. Rep.">
        <title>Orb-weaving spider Araneus ventricosus genome elucidates the spidroin gene catalogue.</title>
        <authorList>
            <person name="Kono N."/>
            <person name="Nakamura H."/>
            <person name="Ohtoshi R."/>
            <person name="Moran D.A.P."/>
            <person name="Shinohara A."/>
            <person name="Yoshida Y."/>
            <person name="Fujiwara M."/>
            <person name="Mori M."/>
            <person name="Tomita M."/>
            <person name="Arakawa K."/>
        </authorList>
    </citation>
    <scope>NUCLEOTIDE SEQUENCE [LARGE SCALE GENOMIC DNA]</scope>
</reference>
<accession>A0A4Y2FR17</accession>
<dbReference type="EMBL" id="BGPR01001011">
    <property type="protein sequence ID" value="GBM42948.1"/>
    <property type="molecule type" value="Genomic_DNA"/>
</dbReference>
<sequence length="96" mass="11363">MEEQRVGEKFCIVLANCFIETLQQAYVKYRFSRFQCYEWYRRRFKSDRTLTKDDPKTGHPSMSTGDFHLEAMRALIFANHRLNVHVAAEDLGINKS</sequence>
<keyword evidence="2" id="KW-1185">Reference proteome</keyword>
<dbReference type="AlphaFoldDB" id="A0A4Y2FR17"/>